<evidence type="ECO:0000313" key="4">
    <source>
        <dbReference type="Proteomes" id="UP000265926"/>
    </source>
</evidence>
<dbReference type="GO" id="GO:0006508">
    <property type="term" value="P:proteolysis"/>
    <property type="evidence" value="ECO:0007669"/>
    <property type="project" value="UniProtKB-KW"/>
</dbReference>
<dbReference type="GO" id="GO:0080120">
    <property type="term" value="P:CAAX-box protein maturation"/>
    <property type="evidence" value="ECO:0007669"/>
    <property type="project" value="UniProtKB-ARBA"/>
</dbReference>
<dbReference type="GO" id="GO:0004175">
    <property type="term" value="F:endopeptidase activity"/>
    <property type="evidence" value="ECO:0007669"/>
    <property type="project" value="UniProtKB-ARBA"/>
</dbReference>
<evidence type="ECO:0000256" key="1">
    <source>
        <dbReference type="SAM" id="Phobius"/>
    </source>
</evidence>
<sequence length="162" mass="18826">MQKQFNPALFISYLLRVRTHKFILILFGFSFLLGVITTFLPEPEMADPIISESLLHDVLLTVFLAPIVETLLFQLLVIEAIRKIIKRPRKNICLALLLSSTVFALSHTYSLGYFFITYLGGIVLALAYYLGRYRRENAFFVVFVIHSLYNLSVFIYNHFFYV</sequence>
<feature type="transmembrane region" description="Helical" evidence="1">
    <location>
        <begin position="21"/>
        <end position="40"/>
    </location>
</feature>
<dbReference type="Pfam" id="PF02517">
    <property type="entry name" value="Rce1-like"/>
    <property type="match status" value="1"/>
</dbReference>
<dbReference type="AlphaFoldDB" id="A0A399SQZ8"/>
<comment type="caution">
    <text evidence="3">The sequence shown here is derived from an EMBL/GenBank/DDBJ whole genome shotgun (WGS) entry which is preliminary data.</text>
</comment>
<dbReference type="OrthoDB" id="1357042at2"/>
<keyword evidence="1" id="KW-0812">Transmembrane</keyword>
<dbReference type="Proteomes" id="UP000265926">
    <property type="component" value="Unassembled WGS sequence"/>
</dbReference>
<reference evidence="3 4" key="1">
    <citation type="submission" date="2018-08" db="EMBL/GenBank/DDBJ databases">
        <title>Pallidiluteibacterium maritimus gen. nov., sp. nov., isolated from coastal sediment.</title>
        <authorList>
            <person name="Zhou L.Y."/>
        </authorList>
    </citation>
    <scope>NUCLEOTIDE SEQUENCE [LARGE SCALE GENOMIC DNA]</scope>
    <source>
        <strain evidence="3 4">XSD2</strain>
    </source>
</reference>
<evidence type="ECO:0000313" key="3">
    <source>
        <dbReference type="EMBL" id="RIJ46180.1"/>
    </source>
</evidence>
<keyword evidence="1" id="KW-1133">Transmembrane helix</keyword>
<dbReference type="EMBL" id="QWGR01000016">
    <property type="protein sequence ID" value="RIJ46180.1"/>
    <property type="molecule type" value="Genomic_DNA"/>
</dbReference>
<protein>
    <submittedName>
        <fullName evidence="3">CPBP family intramembrane metalloprotease</fullName>
    </submittedName>
</protein>
<gene>
    <name evidence="3" type="ORF">D1614_19605</name>
</gene>
<organism evidence="3 4">
    <name type="scientific">Maribellus luteus</name>
    <dbReference type="NCBI Taxonomy" id="2305463"/>
    <lineage>
        <taxon>Bacteria</taxon>
        <taxon>Pseudomonadati</taxon>
        <taxon>Bacteroidota</taxon>
        <taxon>Bacteroidia</taxon>
        <taxon>Marinilabiliales</taxon>
        <taxon>Prolixibacteraceae</taxon>
        <taxon>Maribellus</taxon>
    </lineage>
</organism>
<evidence type="ECO:0000259" key="2">
    <source>
        <dbReference type="Pfam" id="PF02517"/>
    </source>
</evidence>
<accession>A0A399SQZ8</accession>
<feature type="transmembrane region" description="Helical" evidence="1">
    <location>
        <begin position="115"/>
        <end position="131"/>
    </location>
</feature>
<feature type="transmembrane region" description="Helical" evidence="1">
    <location>
        <begin position="92"/>
        <end position="109"/>
    </location>
</feature>
<proteinExistence type="predicted"/>
<keyword evidence="3" id="KW-0378">Hydrolase</keyword>
<feature type="transmembrane region" description="Helical" evidence="1">
    <location>
        <begin position="60"/>
        <end position="80"/>
    </location>
</feature>
<keyword evidence="3" id="KW-0645">Protease</keyword>
<keyword evidence="1" id="KW-0472">Membrane</keyword>
<name>A0A399SQZ8_9BACT</name>
<keyword evidence="3" id="KW-0482">Metalloprotease</keyword>
<keyword evidence="4" id="KW-1185">Reference proteome</keyword>
<dbReference type="InterPro" id="IPR003675">
    <property type="entry name" value="Rce1/LyrA-like_dom"/>
</dbReference>
<feature type="transmembrane region" description="Helical" evidence="1">
    <location>
        <begin position="138"/>
        <end position="159"/>
    </location>
</feature>
<feature type="domain" description="CAAX prenyl protease 2/Lysostaphin resistance protein A-like" evidence="2">
    <location>
        <begin position="54"/>
        <end position="151"/>
    </location>
</feature>
<dbReference type="GO" id="GO:0008237">
    <property type="term" value="F:metallopeptidase activity"/>
    <property type="evidence" value="ECO:0007669"/>
    <property type="project" value="UniProtKB-KW"/>
</dbReference>